<feature type="region of interest" description="Disordered" evidence="8">
    <location>
        <begin position="17"/>
        <end position="118"/>
    </location>
</feature>
<dbReference type="FunFam" id="1.10.510.10:FF:000043">
    <property type="entry name" value="probable serine/threonine-protein kinase At1g54610"/>
    <property type="match status" value="1"/>
</dbReference>
<feature type="domain" description="Protein kinase" evidence="9">
    <location>
        <begin position="141"/>
        <end position="425"/>
    </location>
</feature>
<keyword evidence="6 7" id="KW-0067">ATP-binding</keyword>
<evidence type="ECO:0000256" key="4">
    <source>
        <dbReference type="ARBA" id="ARBA00022741"/>
    </source>
</evidence>
<feature type="compositionally biased region" description="Basic and acidic residues" evidence="8">
    <location>
        <begin position="63"/>
        <end position="78"/>
    </location>
</feature>
<dbReference type="Gene3D" id="3.30.200.20">
    <property type="entry name" value="Phosphorylase Kinase, domain 1"/>
    <property type="match status" value="1"/>
</dbReference>
<dbReference type="OrthoDB" id="28397at2759"/>
<dbReference type="AlphaFoldDB" id="A0A8X9AA00"/>
<feature type="compositionally biased region" description="Basic and acidic residues" evidence="8">
    <location>
        <begin position="17"/>
        <end position="29"/>
    </location>
</feature>
<dbReference type="PANTHER" id="PTHR24056:SF384">
    <property type="entry name" value="PROTEIN KINASE SUPERFAMILY PROTEIN"/>
    <property type="match status" value="1"/>
</dbReference>
<dbReference type="PROSITE" id="PS50011">
    <property type="entry name" value="PROTEIN_KINASE_DOM"/>
    <property type="match status" value="1"/>
</dbReference>
<gene>
    <name evidence="10" type="ORF">SASPL_100112</name>
</gene>
<dbReference type="GO" id="GO:0032968">
    <property type="term" value="P:positive regulation of transcription elongation by RNA polymerase II"/>
    <property type="evidence" value="ECO:0007669"/>
    <property type="project" value="TreeGrafter"/>
</dbReference>
<dbReference type="SUPFAM" id="SSF56112">
    <property type="entry name" value="Protein kinase-like (PK-like)"/>
    <property type="match status" value="1"/>
</dbReference>
<evidence type="ECO:0000256" key="6">
    <source>
        <dbReference type="ARBA" id="ARBA00022840"/>
    </source>
</evidence>
<keyword evidence="3" id="KW-0808">Transferase</keyword>
<evidence type="ECO:0000259" key="9">
    <source>
        <dbReference type="PROSITE" id="PS50011"/>
    </source>
</evidence>
<dbReference type="InterPro" id="IPR008271">
    <property type="entry name" value="Ser/Thr_kinase_AS"/>
</dbReference>
<keyword evidence="2" id="KW-0723">Serine/threonine-protein kinase</keyword>
<dbReference type="SMART" id="SM00220">
    <property type="entry name" value="S_TKc"/>
    <property type="match status" value="1"/>
</dbReference>
<dbReference type="PROSITE" id="PS00108">
    <property type="entry name" value="PROTEIN_KINASE_ST"/>
    <property type="match status" value="1"/>
</dbReference>
<dbReference type="PANTHER" id="PTHR24056">
    <property type="entry name" value="CELL DIVISION PROTEIN KINASE"/>
    <property type="match status" value="1"/>
</dbReference>
<reference evidence="10" key="2">
    <citation type="submission" date="2020-08" db="EMBL/GenBank/DDBJ databases">
        <title>Plant Genome Project.</title>
        <authorList>
            <person name="Zhang R.-G."/>
        </authorList>
    </citation>
    <scope>NUCLEOTIDE SEQUENCE</scope>
    <source>
        <strain evidence="10">Huo1</strain>
        <tissue evidence="10">Leaf</tissue>
    </source>
</reference>
<dbReference type="CDD" id="cd07840">
    <property type="entry name" value="STKc_CDK9_like"/>
    <property type="match status" value="1"/>
</dbReference>
<comment type="similarity">
    <text evidence="1">Belongs to the protein kinase superfamily. CMGC Ser/Thr protein kinase family. CDC2/CDKX subfamily.</text>
</comment>
<feature type="compositionally biased region" description="Basic and acidic residues" evidence="8">
    <location>
        <begin position="442"/>
        <end position="456"/>
    </location>
</feature>
<organism evidence="10">
    <name type="scientific">Salvia splendens</name>
    <name type="common">Scarlet sage</name>
    <dbReference type="NCBI Taxonomy" id="180675"/>
    <lineage>
        <taxon>Eukaryota</taxon>
        <taxon>Viridiplantae</taxon>
        <taxon>Streptophyta</taxon>
        <taxon>Embryophyta</taxon>
        <taxon>Tracheophyta</taxon>
        <taxon>Spermatophyta</taxon>
        <taxon>Magnoliopsida</taxon>
        <taxon>eudicotyledons</taxon>
        <taxon>Gunneridae</taxon>
        <taxon>Pentapetalae</taxon>
        <taxon>asterids</taxon>
        <taxon>lamiids</taxon>
        <taxon>Lamiales</taxon>
        <taxon>Lamiaceae</taxon>
        <taxon>Nepetoideae</taxon>
        <taxon>Mentheae</taxon>
        <taxon>Salviinae</taxon>
        <taxon>Salvia</taxon>
        <taxon>Salvia subgen. Calosphace</taxon>
        <taxon>core Calosphace</taxon>
    </lineage>
</organism>
<evidence type="ECO:0000256" key="7">
    <source>
        <dbReference type="PROSITE-ProRule" id="PRU10141"/>
    </source>
</evidence>
<dbReference type="InterPro" id="IPR017441">
    <property type="entry name" value="Protein_kinase_ATP_BS"/>
</dbReference>
<dbReference type="InterPro" id="IPR011009">
    <property type="entry name" value="Kinase-like_dom_sf"/>
</dbReference>
<dbReference type="GO" id="GO:0000307">
    <property type="term" value="C:cyclin-dependent protein kinase holoenzyme complex"/>
    <property type="evidence" value="ECO:0007669"/>
    <property type="project" value="TreeGrafter"/>
</dbReference>
<dbReference type="GO" id="GO:0005524">
    <property type="term" value="F:ATP binding"/>
    <property type="evidence" value="ECO:0007669"/>
    <property type="project" value="UniProtKB-UniRule"/>
</dbReference>
<sequence>MGCLCSKGTHVNNHVAEYEAKKETERSQRPTELTPPVEVTVRGNVASRNSRSSMKSSLRLHSVKAEPVEQNPKDKIIDRPASGHRRHFTSDSMQGRGRQEPVTSIPHGAKGEASTAGWPPWLTSVAGEAVKGWAPRSADSYEKLKKIGQGTYSSVYKARDLKNDKIVAMKKVRFVQMEPESVRFMAREIGILRRLDHPNVMRLEAIVISSPSGSLYLVFEYMEHDLAGLLSSSKVKFTEPQIKCYMQQILRGLEHCHGRDILHRDIKGANILVDTNGSLKIADFGLATILNPSKKHPLTSRVVTLWYRAPELLLGATDYGAAIDLWSVGCILAELFTGKPIMPGRTEVEQTHKIFKLCGSPTEAFWKKTKLPLASSFRTQRVYKRSVSQTFKDFPSSTLALLEVLLSIDPQERGTASSALKTGFFTSMPLPCEPSKLARYPSSKELEARIRDEEAKRRRGGKGGKEDDASKISNTQKAIPEGQGIPNYQYNPDSSNVFPIVPPRVRNGCTHQSKSVIHPNAAGYSWNKKMNDDPGHSGHGLRHNHPAQLMRQGTELRQPMVDSTDFHPKNGRRGLNNESRGPRKNKINYSGPLIPPGGNTEDMLKEHERQIQVAVRKALLNKVRSNLNIETNCNG</sequence>
<dbReference type="PROSITE" id="PS00107">
    <property type="entry name" value="PROTEIN_KINASE_ATP"/>
    <property type="match status" value="1"/>
</dbReference>
<feature type="region of interest" description="Disordered" evidence="8">
    <location>
        <begin position="436"/>
        <end position="489"/>
    </location>
</feature>
<feature type="compositionally biased region" description="Low complexity" evidence="8">
    <location>
        <begin position="47"/>
        <end position="60"/>
    </location>
</feature>
<evidence type="ECO:0000256" key="1">
    <source>
        <dbReference type="ARBA" id="ARBA00006485"/>
    </source>
</evidence>
<feature type="region of interest" description="Disordered" evidence="8">
    <location>
        <begin position="562"/>
        <end position="595"/>
    </location>
</feature>
<keyword evidence="4 7" id="KW-0547">Nucleotide-binding</keyword>
<dbReference type="Pfam" id="PF00069">
    <property type="entry name" value="Pkinase"/>
    <property type="match status" value="1"/>
</dbReference>
<evidence type="ECO:0000313" key="10">
    <source>
        <dbReference type="EMBL" id="KAG6435242.1"/>
    </source>
</evidence>
<comment type="caution">
    <text evidence="10">The sequence shown here is derived from an EMBL/GenBank/DDBJ whole genome shotgun (WGS) entry which is preliminary data.</text>
</comment>
<accession>A0A8X9AA00</accession>
<dbReference type="InterPro" id="IPR000719">
    <property type="entry name" value="Prot_kinase_dom"/>
</dbReference>
<proteinExistence type="inferred from homology"/>
<evidence type="ECO:0000256" key="2">
    <source>
        <dbReference type="ARBA" id="ARBA00022527"/>
    </source>
</evidence>
<protein>
    <recommendedName>
        <fullName evidence="9">Protein kinase domain-containing protein</fullName>
    </recommendedName>
</protein>
<keyword evidence="5" id="KW-0418">Kinase</keyword>
<dbReference type="Gene3D" id="1.10.510.10">
    <property type="entry name" value="Transferase(Phosphotransferase) domain 1"/>
    <property type="match status" value="1"/>
</dbReference>
<dbReference type="GO" id="GO:0005634">
    <property type="term" value="C:nucleus"/>
    <property type="evidence" value="ECO:0007669"/>
    <property type="project" value="TreeGrafter"/>
</dbReference>
<evidence type="ECO:0000256" key="5">
    <source>
        <dbReference type="ARBA" id="ARBA00022777"/>
    </source>
</evidence>
<feature type="binding site" evidence="7">
    <location>
        <position position="170"/>
    </location>
    <ligand>
        <name>ATP</name>
        <dbReference type="ChEBI" id="CHEBI:30616"/>
    </ligand>
</feature>
<reference evidence="10" key="1">
    <citation type="submission" date="2018-01" db="EMBL/GenBank/DDBJ databases">
        <authorList>
            <person name="Mao J.F."/>
        </authorList>
    </citation>
    <scope>NUCLEOTIDE SEQUENCE</scope>
    <source>
        <strain evidence="10">Huo1</strain>
        <tissue evidence="10">Leaf</tissue>
    </source>
</reference>
<dbReference type="Proteomes" id="UP000298416">
    <property type="component" value="Unassembled WGS sequence"/>
</dbReference>
<name>A0A8X9AA00_SALSN</name>
<dbReference type="InterPro" id="IPR050108">
    <property type="entry name" value="CDK"/>
</dbReference>
<evidence type="ECO:0000256" key="8">
    <source>
        <dbReference type="SAM" id="MobiDB-lite"/>
    </source>
</evidence>
<dbReference type="FunFam" id="3.30.200.20:FF:000021">
    <property type="entry name" value="probable serine/threonine-protein kinase At1g54610"/>
    <property type="match status" value="1"/>
</dbReference>
<dbReference type="GO" id="GO:0008353">
    <property type="term" value="F:RNA polymerase II CTD heptapeptide repeat kinase activity"/>
    <property type="evidence" value="ECO:0007669"/>
    <property type="project" value="TreeGrafter"/>
</dbReference>
<keyword evidence="11" id="KW-1185">Reference proteome</keyword>
<evidence type="ECO:0000313" key="11">
    <source>
        <dbReference type="Proteomes" id="UP000298416"/>
    </source>
</evidence>
<dbReference type="EMBL" id="PNBA02000001">
    <property type="protein sequence ID" value="KAG6435242.1"/>
    <property type="molecule type" value="Genomic_DNA"/>
</dbReference>
<evidence type="ECO:0000256" key="3">
    <source>
        <dbReference type="ARBA" id="ARBA00022679"/>
    </source>
</evidence>